<dbReference type="GO" id="GO:0003677">
    <property type="term" value="F:DNA binding"/>
    <property type="evidence" value="ECO:0007669"/>
    <property type="project" value="UniProtKB-KW"/>
</dbReference>
<dbReference type="PROSITE" id="PS00352">
    <property type="entry name" value="CSD_1"/>
    <property type="match status" value="1"/>
</dbReference>
<keyword evidence="6" id="KW-1185">Reference proteome</keyword>
<dbReference type="SMART" id="SM00357">
    <property type="entry name" value="CSP"/>
    <property type="match status" value="1"/>
</dbReference>
<dbReference type="CDD" id="cd04458">
    <property type="entry name" value="CSP_CDS"/>
    <property type="match status" value="1"/>
</dbReference>
<sequence length="82" mass="9395">MIRSFINKLFNSNKASETKEGTVKFFNAKKGFGFITIKDSEEEIFVHTTNLVDKIREKNKVTFNVEKGKKGLIATNVRVIKK</sequence>
<dbReference type="GO" id="GO:0005829">
    <property type="term" value="C:cytosol"/>
    <property type="evidence" value="ECO:0007669"/>
    <property type="project" value="UniProtKB-ARBA"/>
</dbReference>
<dbReference type="InterPro" id="IPR012156">
    <property type="entry name" value="Cold_shock_CspA"/>
</dbReference>
<dbReference type="EMBL" id="FNCZ01000003">
    <property type="protein sequence ID" value="SDH64350.1"/>
    <property type="molecule type" value="Genomic_DNA"/>
</dbReference>
<reference evidence="6" key="1">
    <citation type="submission" date="2016-10" db="EMBL/GenBank/DDBJ databases">
        <authorList>
            <person name="Varghese N."/>
            <person name="Submissions S."/>
        </authorList>
    </citation>
    <scope>NUCLEOTIDE SEQUENCE [LARGE SCALE GENOMIC DNA]</scope>
    <source>
        <strain evidence="6">DSM 15363</strain>
    </source>
</reference>
<name>A0A1G8E3Q1_9FLAO</name>
<dbReference type="PIRSF" id="PIRSF002599">
    <property type="entry name" value="Cold_shock_A"/>
    <property type="match status" value="1"/>
</dbReference>
<dbReference type="PROSITE" id="PS51857">
    <property type="entry name" value="CSD_2"/>
    <property type="match status" value="1"/>
</dbReference>
<keyword evidence="5" id="KW-0238">DNA-binding</keyword>
<comment type="subcellular location">
    <subcellularLocation>
        <location evidence="1 3">Cytoplasm</location>
    </subcellularLocation>
</comment>
<dbReference type="Proteomes" id="UP000199492">
    <property type="component" value="Unassembled WGS sequence"/>
</dbReference>
<dbReference type="SUPFAM" id="SSF50249">
    <property type="entry name" value="Nucleic acid-binding proteins"/>
    <property type="match status" value="1"/>
</dbReference>
<evidence type="ECO:0000256" key="1">
    <source>
        <dbReference type="ARBA" id="ARBA00004496"/>
    </source>
</evidence>
<dbReference type="AlphaFoldDB" id="A0A1G8E3Q1"/>
<dbReference type="PRINTS" id="PR00050">
    <property type="entry name" value="COLDSHOCK"/>
</dbReference>
<proteinExistence type="predicted"/>
<accession>A0A1G8E3Q1</accession>
<dbReference type="InterPro" id="IPR050181">
    <property type="entry name" value="Cold_shock_domain"/>
</dbReference>
<dbReference type="Pfam" id="PF00313">
    <property type="entry name" value="CSD"/>
    <property type="match status" value="1"/>
</dbReference>
<dbReference type="InterPro" id="IPR002059">
    <property type="entry name" value="CSP_DNA-bd"/>
</dbReference>
<dbReference type="InterPro" id="IPR012340">
    <property type="entry name" value="NA-bd_OB-fold"/>
</dbReference>
<dbReference type="Gene3D" id="2.40.50.140">
    <property type="entry name" value="Nucleic acid-binding proteins"/>
    <property type="match status" value="1"/>
</dbReference>
<protein>
    <submittedName>
        <fullName evidence="5">Cold-shock DNA-binding protein family</fullName>
    </submittedName>
</protein>
<evidence type="ECO:0000313" key="6">
    <source>
        <dbReference type="Proteomes" id="UP000199492"/>
    </source>
</evidence>
<organism evidence="5 6">
    <name type="scientific">Winogradskyella thalassocola</name>
    <dbReference type="NCBI Taxonomy" id="262004"/>
    <lineage>
        <taxon>Bacteria</taxon>
        <taxon>Pseudomonadati</taxon>
        <taxon>Bacteroidota</taxon>
        <taxon>Flavobacteriia</taxon>
        <taxon>Flavobacteriales</taxon>
        <taxon>Flavobacteriaceae</taxon>
        <taxon>Winogradskyella</taxon>
    </lineage>
</organism>
<dbReference type="PANTHER" id="PTHR11544">
    <property type="entry name" value="COLD SHOCK DOMAIN CONTAINING PROTEINS"/>
    <property type="match status" value="1"/>
</dbReference>
<dbReference type="STRING" id="262004.SAMN04489796_103374"/>
<gene>
    <name evidence="5" type="ORF">SAMN04489796_103374</name>
</gene>
<feature type="domain" description="CSD" evidence="4">
    <location>
        <begin position="18"/>
        <end position="79"/>
    </location>
</feature>
<evidence type="ECO:0000256" key="2">
    <source>
        <dbReference type="ARBA" id="ARBA00022490"/>
    </source>
</evidence>
<dbReference type="RefSeq" id="WP_092467852.1">
    <property type="nucleotide sequence ID" value="NZ_FNCZ01000003.1"/>
</dbReference>
<evidence type="ECO:0000259" key="4">
    <source>
        <dbReference type="PROSITE" id="PS51857"/>
    </source>
</evidence>
<evidence type="ECO:0000256" key="3">
    <source>
        <dbReference type="RuleBase" id="RU000408"/>
    </source>
</evidence>
<dbReference type="InterPro" id="IPR019844">
    <property type="entry name" value="CSD_CS"/>
</dbReference>
<dbReference type="OrthoDB" id="9805039at2"/>
<evidence type="ECO:0000313" key="5">
    <source>
        <dbReference type="EMBL" id="SDH64350.1"/>
    </source>
</evidence>
<dbReference type="InterPro" id="IPR011129">
    <property type="entry name" value="CSD"/>
</dbReference>
<keyword evidence="2" id="KW-0963">Cytoplasm</keyword>